<evidence type="ECO:0000259" key="11">
    <source>
        <dbReference type="PROSITE" id="PS50928"/>
    </source>
</evidence>
<dbReference type="EMBL" id="BAAANY010000020">
    <property type="protein sequence ID" value="GAA1697849.1"/>
    <property type="molecule type" value="Genomic_DNA"/>
</dbReference>
<dbReference type="Gene3D" id="1.10.3720.10">
    <property type="entry name" value="MetI-like"/>
    <property type="match status" value="1"/>
</dbReference>
<dbReference type="PANTHER" id="PTHR42922:SF1">
    <property type="entry name" value="PHOSPHATE TRANSPORT SYSTEM PERMEASE PROTEIN PSTA"/>
    <property type="match status" value="1"/>
</dbReference>
<dbReference type="InterPro" id="IPR035906">
    <property type="entry name" value="MetI-like_sf"/>
</dbReference>
<feature type="domain" description="ABC transmembrane type-1" evidence="11">
    <location>
        <begin position="147"/>
        <end position="355"/>
    </location>
</feature>
<dbReference type="Proteomes" id="UP001500618">
    <property type="component" value="Unassembled WGS sequence"/>
</dbReference>
<evidence type="ECO:0000256" key="9">
    <source>
        <dbReference type="ARBA" id="ARBA00023136"/>
    </source>
</evidence>
<dbReference type="Pfam" id="PF00528">
    <property type="entry name" value="BPD_transp_1"/>
    <property type="match status" value="1"/>
</dbReference>
<dbReference type="InterPro" id="IPR005672">
    <property type="entry name" value="Phosphate_PstA"/>
</dbReference>
<feature type="transmembrane region" description="Helical" evidence="10">
    <location>
        <begin position="57"/>
        <end position="76"/>
    </location>
</feature>
<dbReference type="InterPro" id="IPR051408">
    <property type="entry name" value="Phosphate_transprt_permease"/>
</dbReference>
<keyword evidence="9 10" id="KW-0472">Membrane</keyword>
<evidence type="ECO:0000313" key="13">
    <source>
        <dbReference type="Proteomes" id="UP001500618"/>
    </source>
</evidence>
<evidence type="ECO:0000256" key="3">
    <source>
        <dbReference type="ARBA" id="ARBA00007069"/>
    </source>
</evidence>
<keyword evidence="8 10" id="KW-1133">Transmembrane helix</keyword>
<feature type="transmembrane region" description="Helical" evidence="10">
    <location>
        <begin position="27"/>
        <end position="51"/>
    </location>
</feature>
<evidence type="ECO:0000256" key="2">
    <source>
        <dbReference type="ARBA" id="ARBA00004651"/>
    </source>
</evidence>
<keyword evidence="4" id="KW-0813">Transport</keyword>
<comment type="function">
    <text evidence="1">Part of the binding-protein-dependent transport system for phosphate; probably responsible for the translocation of the substrate across the membrane.</text>
</comment>
<evidence type="ECO:0000256" key="6">
    <source>
        <dbReference type="ARBA" id="ARBA00022592"/>
    </source>
</evidence>
<evidence type="ECO:0000256" key="5">
    <source>
        <dbReference type="ARBA" id="ARBA00022475"/>
    </source>
</evidence>
<reference evidence="12 13" key="1">
    <citation type="journal article" date="2019" name="Int. J. Syst. Evol. Microbiol.">
        <title>The Global Catalogue of Microorganisms (GCM) 10K type strain sequencing project: providing services to taxonomists for standard genome sequencing and annotation.</title>
        <authorList>
            <consortium name="The Broad Institute Genomics Platform"/>
            <consortium name="The Broad Institute Genome Sequencing Center for Infectious Disease"/>
            <person name="Wu L."/>
            <person name="Ma J."/>
        </authorList>
    </citation>
    <scope>NUCLEOTIDE SEQUENCE [LARGE SCALE GENOMIC DNA]</scope>
    <source>
        <strain evidence="12 13">JCM 14718</strain>
    </source>
</reference>
<keyword evidence="6" id="KW-0592">Phosphate transport</keyword>
<dbReference type="PANTHER" id="PTHR42922">
    <property type="entry name" value="PHOSPHATE TRANSPORT SYSTEM PERMEASE PROTEIN PSTA"/>
    <property type="match status" value="1"/>
</dbReference>
<feature type="transmembrane region" description="Helical" evidence="10">
    <location>
        <begin position="337"/>
        <end position="359"/>
    </location>
</feature>
<dbReference type="CDD" id="cd06261">
    <property type="entry name" value="TM_PBP2"/>
    <property type="match status" value="1"/>
</dbReference>
<dbReference type="PROSITE" id="PS50928">
    <property type="entry name" value="ABC_TM1"/>
    <property type="match status" value="1"/>
</dbReference>
<dbReference type="InterPro" id="IPR000515">
    <property type="entry name" value="MetI-like"/>
</dbReference>
<gene>
    <name evidence="12" type="primary">pstA_1</name>
    <name evidence="12" type="ORF">GCM10009765_54100</name>
</gene>
<evidence type="ECO:0000313" key="12">
    <source>
        <dbReference type="EMBL" id="GAA1697849.1"/>
    </source>
</evidence>
<feature type="transmembrane region" description="Helical" evidence="10">
    <location>
        <begin position="154"/>
        <end position="172"/>
    </location>
</feature>
<keyword evidence="7 10" id="KW-0812">Transmembrane</keyword>
<comment type="caution">
    <text evidence="12">The sequence shown here is derived from an EMBL/GenBank/DDBJ whole genome shotgun (WGS) entry which is preliminary data.</text>
</comment>
<sequence>MSTSVLEKTTTEPAVAERRRALRGLRVADLGVLAGSAAAGLATGWLLFYRLTGMEGWLGFLLVSYLLFLAIYYFVCRDTLGKVVAGDRLVGVIICSGAVMMLIPLVWLLVFVTIQGLPNLRWTFFTQDQAGIRATDPATVGGGLGAIVGTLEEVGIAMVISVPLGILCALFLNETRSRMRRSVRTFVDAMSGLPSEVAGLFIFSALILTISATTGNGAFSGFMASLALSIIMLPTITRTVEVVLRLVPDGLREASYALGASQARTIWSVVLPTARSGLGTSVVLGIARTVGETAPLIFTAFGTNLLNANPFSGPQDSLPLFVYSRVRLQSEAMQDRAYTGAFVLMVLVLLLFVITRVIARKRHRN</sequence>
<evidence type="ECO:0000256" key="1">
    <source>
        <dbReference type="ARBA" id="ARBA00003510"/>
    </source>
</evidence>
<organism evidence="12 13">
    <name type="scientific">Fodinicola feengrottensis</name>
    <dbReference type="NCBI Taxonomy" id="435914"/>
    <lineage>
        <taxon>Bacteria</taxon>
        <taxon>Bacillati</taxon>
        <taxon>Actinomycetota</taxon>
        <taxon>Actinomycetes</taxon>
        <taxon>Mycobacteriales</taxon>
        <taxon>Fodinicola</taxon>
    </lineage>
</organism>
<evidence type="ECO:0000256" key="4">
    <source>
        <dbReference type="ARBA" id="ARBA00022448"/>
    </source>
</evidence>
<evidence type="ECO:0000256" key="10">
    <source>
        <dbReference type="RuleBase" id="RU363043"/>
    </source>
</evidence>
<comment type="similarity">
    <text evidence="3 10">Belongs to the binding-protein-dependent transport system permease family. CysTW subfamily.</text>
</comment>
<feature type="transmembrane region" description="Helical" evidence="10">
    <location>
        <begin position="193"/>
        <end position="212"/>
    </location>
</feature>
<protein>
    <recommendedName>
        <fullName evidence="10">Phosphate transport system permease protein PstA</fullName>
    </recommendedName>
</protein>
<feature type="transmembrane region" description="Helical" evidence="10">
    <location>
        <begin position="88"/>
        <end position="114"/>
    </location>
</feature>
<comment type="subcellular location">
    <subcellularLocation>
        <location evidence="2 10">Cell membrane</location>
        <topology evidence="2 10">Multi-pass membrane protein</topology>
    </subcellularLocation>
</comment>
<evidence type="ECO:0000256" key="7">
    <source>
        <dbReference type="ARBA" id="ARBA00022692"/>
    </source>
</evidence>
<accession>A0ABN2I355</accession>
<dbReference type="RefSeq" id="WP_344313222.1">
    <property type="nucleotide sequence ID" value="NZ_BAAANY010000020.1"/>
</dbReference>
<keyword evidence="13" id="KW-1185">Reference proteome</keyword>
<evidence type="ECO:0000256" key="8">
    <source>
        <dbReference type="ARBA" id="ARBA00022989"/>
    </source>
</evidence>
<dbReference type="NCBIfam" id="TIGR00974">
    <property type="entry name" value="3a0107s02c"/>
    <property type="match status" value="1"/>
</dbReference>
<dbReference type="SUPFAM" id="SSF161098">
    <property type="entry name" value="MetI-like"/>
    <property type="match status" value="1"/>
</dbReference>
<keyword evidence="5 10" id="KW-1003">Cell membrane</keyword>
<proteinExistence type="inferred from homology"/>
<name>A0ABN2I355_9ACTN</name>